<sequence length="105" mass="12157">MIGKDAVEVKLPEEFPTKHPVFPVSLVKPYFQTEGDEFPCRNKNTTPPEIVGVEDSPGLVKNIMNARKLTLNGKYQRQYLVIFKIRQQIKTNGWQRMTYHMGTFT</sequence>
<protein>
    <submittedName>
        <fullName evidence="1">Uncharacterized protein</fullName>
    </submittedName>
</protein>
<reference evidence="1" key="1">
    <citation type="submission" date="2021-03" db="EMBL/GenBank/DDBJ databases">
        <title>Draft genome sequence of rust myrtle Austropuccinia psidii MF-1, a brazilian biotype.</title>
        <authorList>
            <person name="Quecine M.C."/>
            <person name="Pachon D.M.R."/>
            <person name="Bonatelli M.L."/>
            <person name="Correr F.H."/>
            <person name="Franceschini L.M."/>
            <person name="Leite T.F."/>
            <person name="Margarido G.R.A."/>
            <person name="Almeida C.A."/>
            <person name="Ferrarezi J.A."/>
            <person name="Labate C.A."/>
        </authorList>
    </citation>
    <scope>NUCLEOTIDE SEQUENCE</scope>
    <source>
        <strain evidence="1">MF-1</strain>
    </source>
</reference>
<gene>
    <name evidence="1" type="ORF">O181_133758</name>
</gene>
<dbReference type="EMBL" id="AVOT02158145">
    <property type="protein sequence ID" value="MBW0594043.1"/>
    <property type="molecule type" value="Genomic_DNA"/>
</dbReference>
<keyword evidence="2" id="KW-1185">Reference proteome</keyword>
<evidence type="ECO:0000313" key="2">
    <source>
        <dbReference type="Proteomes" id="UP000765509"/>
    </source>
</evidence>
<comment type="caution">
    <text evidence="1">The sequence shown here is derived from an EMBL/GenBank/DDBJ whole genome shotgun (WGS) entry which is preliminary data.</text>
</comment>
<organism evidence="1 2">
    <name type="scientific">Austropuccinia psidii MF-1</name>
    <dbReference type="NCBI Taxonomy" id="1389203"/>
    <lineage>
        <taxon>Eukaryota</taxon>
        <taxon>Fungi</taxon>
        <taxon>Dikarya</taxon>
        <taxon>Basidiomycota</taxon>
        <taxon>Pucciniomycotina</taxon>
        <taxon>Pucciniomycetes</taxon>
        <taxon>Pucciniales</taxon>
        <taxon>Sphaerophragmiaceae</taxon>
        <taxon>Austropuccinia</taxon>
    </lineage>
</organism>
<accession>A0A9Q3L4W7</accession>
<dbReference type="Proteomes" id="UP000765509">
    <property type="component" value="Unassembled WGS sequence"/>
</dbReference>
<dbReference type="OrthoDB" id="3929326at2759"/>
<evidence type="ECO:0000313" key="1">
    <source>
        <dbReference type="EMBL" id="MBW0594043.1"/>
    </source>
</evidence>
<name>A0A9Q3L4W7_9BASI</name>
<dbReference type="AlphaFoldDB" id="A0A9Q3L4W7"/>
<proteinExistence type="predicted"/>